<proteinExistence type="predicted"/>
<evidence type="ECO:0000259" key="1">
    <source>
        <dbReference type="Pfam" id="PF00144"/>
    </source>
</evidence>
<comment type="caution">
    <text evidence="2">The sequence shown here is derived from an EMBL/GenBank/DDBJ whole genome shotgun (WGS) entry which is preliminary data.</text>
</comment>
<dbReference type="InterPro" id="IPR012338">
    <property type="entry name" value="Beta-lactam/transpept-like"/>
</dbReference>
<feature type="domain" description="Beta-lactamase-related" evidence="1">
    <location>
        <begin position="40"/>
        <end position="361"/>
    </location>
</feature>
<dbReference type="Gene3D" id="3.40.710.10">
    <property type="entry name" value="DD-peptidase/beta-lactamase superfamily"/>
    <property type="match status" value="1"/>
</dbReference>
<keyword evidence="3" id="KW-1185">Reference proteome</keyword>
<name>A0ABS2CG66_9NEIS</name>
<dbReference type="SUPFAM" id="SSF56601">
    <property type="entry name" value="beta-lactamase/transpeptidase-like"/>
    <property type="match status" value="1"/>
</dbReference>
<dbReference type="EMBL" id="WOFE01000009">
    <property type="protein sequence ID" value="MBM5572695.1"/>
    <property type="molecule type" value="Genomic_DNA"/>
</dbReference>
<dbReference type="GO" id="GO:0016787">
    <property type="term" value="F:hydrolase activity"/>
    <property type="evidence" value="ECO:0007669"/>
    <property type="project" value="UniProtKB-KW"/>
</dbReference>
<accession>A0ABS2CG66</accession>
<protein>
    <submittedName>
        <fullName evidence="2">Serine hydrolase</fullName>
    </submittedName>
</protein>
<dbReference type="InterPro" id="IPR001466">
    <property type="entry name" value="Beta-lactam-related"/>
</dbReference>
<sequence>MQPLLPTKPYGFVAHTGASRLASPSQPPASVIHPAQYQAKVDVFRRKHGLPGLAVAVINADTCHYLCSGRQRIDAPTLLQASDSLPLGALSKAVTATLLARWVEQGKLRWDSTLAELLPAWRTQMRTEFQTVTILQLLQHRAGLARDVCDLSYPQLLAMLGGHPSADRSTAARWILQQAPLGGMNHRAHYSNLGYLIADFIIELLGGNTYQNIMQEQLLSPLPLPSQHNNPSPVSGHYWSKTHWFSQAYWRRADDNDEAQQLAQLKPAIRLSLAEYSVFLREHLRGLRGASSLLSQRSFQQLHTPSDYYALGWACVQSTEYGSLSIHDSAEHGYRHYSLLIPASQRAVAIFCNGDQPRSGASLVQLAESLIS</sequence>
<organism evidence="2 3">
    <name type="scientific">Deefgea chitinilytica</name>
    <dbReference type="NCBI Taxonomy" id="570276"/>
    <lineage>
        <taxon>Bacteria</taxon>
        <taxon>Pseudomonadati</taxon>
        <taxon>Pseudomonadota</taxon>
        <taxon>Betaproteobacteria</taxon>
        <taxon>Neisseriales</taxon>
        <taxon>Chitinibacteraceae</taxon>
        <taxon>Deefgea</taxon>
    </lineage>
</organism>
<dbReference type="RefSeq" id="WP_203572023.1">
    <property type="nucleotide sequence ID" value="NZ_WOFE01000009.1"/>
</dbReference>
<dbReference type="Pfam" id="PF00144">
    <property type="entry name" value="Beta-lactamase"/>
    <property type="match status" value="1"/>
</dbReference>
<keyword evidence="2" id="KW-0378">Hydrolase</keyword>
<dbReference type="InterPro" id="IPR050491">
    <property type="entry name" value="AmpC-like"/>
</dbReference>
<evidence type="ECO:0000313" key="3">
    <source>
        <dbReference type="Proteomes" id="UP001195660"/>
    </source>
</evidence>
<evidence type="ECO:0000313" key="2">
    <source>
        <dbReference type="EMBL" id="MBM5572695.1"/>
    </source>
</evidence>
<dbReference type="Proteomes" id="UP001195660">
    <property type="component" value="Unassembled WGS sequence"/>
</dbReference>
<dbReference type="PANTHER" id="PTHR46825">
    <property type="entry name" value="D-ALANYL-D-ALANINE-CARBOXYPEPTIDASE/ENDOPEPTIDASE AMPH"/>
    <property type="match status" value="1"/>
</dbReference>
<dbReference type="PANTHER" id="PTHR46825:SF15">
    <property type="entry name" value="BETA-LACTAMASE-RELATED DOMAIN-CONTAINING PROTEIN"/>
    <property type="match status" value="1"/>
</dbReference>
<reference evidence="2 3" key="1">
    <citation type="submission" date="2019-11" db="EMBL/GenBank/DDBJ databases">
        <title>Novel Deefgea species.</title>
        <authorList>
            <person name="Han J.-H."/>
        </authorList>
    </citation>
    <scope>NUCLEOTIDE SEQUENCE [LARGE SCALE GENOMIC DNA]</scope>
    <source>
        <strain evidence="2 3">LMG 24817</strain>
    </source>
</reference>
<gene>
    <name evidence="2" type="ORF">GM173_14065</name>
</gene>